<dbReference type="GO" id="GO:0004787">
    <property type="term" value="F:thiamine diphosphate phosphatase activity"/>
    <property type="evidence" value="ECO:0007669"/>
    <property type="project" value="InterPro"/>
</dbReference>
<comment type="subunit">
    <text evidence="2 4">Monomer.</text>
</comment>
<proteinExistence type="inferred from homology"/>
<evidence type="ECO:0000256" key="2">
    <source>
        <dbReference type="ARBA" id="ARBA00011245"/>
    </source>
</evidence>
<dbReference type="Gene3D" id="3.90.79.10">
    <property type="entry name" value="Nucleoside Triphosphate Pyrophosphohydrolase"/>
    <property type="match status" value="1"/>
</dbReference>
<accession>A0A4R1BQE7</accession>
<protein>
    <recommendedName>
        <fullName evidence="3 4">Phosphatase NudJ</fullName>
        <ecNumber evidence="4">3.6.1.-</ecNumber>
    </recommendedName>
</protein>
<dbReference type="EC" id="3.6.1.-" evidence="4"/>
<dbReference type="PROSITE" id="PS51462">
    <property type="entry name" value="NUDIX"/>
    <property type="match status" value="1"/>
</dbReference>
<name>A0A4R1BQE7_9PROT</name>
<organism evidence="6 7">
    <name type="scientific">Parasulfuritortus cantonensis</name>
    <dbReference type="NCBI Taxonomy" id="2528202"/>
    <lineage>
        <taxon>Bacteria</taxon>
        <taxon>Pseudomonadati</taxon>
        <taxon>Pseudomonadota</taxon>
        <taxon>Betaproteobacteria</taxon>
        <taxon>Nitrosomonadales</taxon>
        <taxon>Thiobacillaceae</taxon>
        <taxon>Parasulfuritortus</taxon>
    </lineage>
</organism>
<dbReference type="InterPro" id="IPR000086">
    <property type="entry name" value="NUDIX_hydrolase_dom"/>
</dbReference>
<evidence type="ECO:0000313" key="7">
    <source>
        <dbReference type="Proteomes" id="UP000295443"/>
    </source>
</evidence>
<evidence type="ECO:0000259" key="5">
    <source>
        <dbReference type="PROSITE" id="PS51462"/>
    </source>
</evidence>
<dbReference type="InterPro" id="IPR015797">
    <property type="entry name" value="NUDIX_hydrolase-like_dom_sf"/>
</dbReference>
<dbReference type="GO" id="GO:0017111">
    <property type="term" value="F:ribonucleoside triphosphate phosphatase activity"/>
    <property type="evidence" value="ECO:0007669"/>
    <property type="project" value="InterPro"/>
</dbReference>
<dbReference type="EMBL" id="SJZB01000005">
    <property type="protein sequence ID" value="TCJ19778.1"/>
    <property type="molecule type" value="Genomic_DNA"/>
</dbReference>
<evidence type="ECO:0000256" key="4">
    <source>
        <dbReference type="RuleBase" id="RU364043"/>
    </source>
</evidence>
<dbReference type="OrthoDB" id="8594221at2"/>
<keyword evidence="4" id="KW-0460">Magnesium</keyword>
<dbReference type="Proteomes" id="UP000295443">
    <property type="component" value="Unassembled WGS sequence"/>
</dbReference>
<dbReference type="PANTHER" id="PTHR43222">
    <property type="entry name" value="NUDIX HYDROLASE 23"/>
    <property type="match status" value="1"/>
</dbReference>
<dbReference type="RefSeq" id="WP_131444482.1">
    <property type="nucleotide sequence ID" value="NZ_SJZB01000005.1"/>
</dbReference>
<gene>
    <name evidence="4" type="primary">nudJ</name>
    <name evidence="6" type="ORF">EZJ19_01225</name>
</gene>
<dbReference type="CDD" id="cd03675">
    <property type="entry name" value="NUDIX_Hydrolase"/>
    <property type="match status" value="1"/>
</dbReference>
<comment type="cofactor">
    <cofactor evidence="4">
        <name>Mg(2+)</name>
        <dbReference type="ChEBI" id="CHEBI:18420"/>
    </cofactor>
</comment>
<dbReference type="Pfam" id="PF00293">
    <property type="entry name" value="NUDIX"/>
    <property type="match status" value="1"/>
</dbReference>
<sequence>MKEVWKPHVVVAAVVEQDGRFLLVEEQTDSGILFNQPAGHLEEGESLLVAVRREMFEETAHYFEPDGLLGIYHWRHPTKNRTYLRFAFTGTVSGYDPAARLDEGILRAVWMTPTEIAESRMRHRSPFVDQCVADYQSGRRFPLDLINEFPHLQ</sequence>
<dbReference type="PANTHER" id="PTHR43222:SF11">
    <property type="entry name" value="PHOSPHATASE NUDJ"/>
    <property type="match status" value="1"/>
</dbReference>
<comment type="caution">
    <text evidence="6">The sequence shown here is derived from an EMBL/GenBank/DDBJ whole genome shotgun (WGS) entry which is preliminary data.</text>
</comment>
<dbReference type="AlphaFoldDB" id="A0A4R1BQE7"/>
<evidence type="ECO:0000313" key="6">
    <source>
        <dbReference type="EMBL" id="TCJ19778.1"/>
    </source>
</evidence>
<keyword evidence="4 6" id="KW-0378">Hydrolase</keyword>
<dbReference type="SUPFAM" id="SSF55811">
    <property type="entry name" value="Nudix"/>
    <property type="match status" value="1"/>
</dbReference>
<dbReference type="InterPro" id="IPR033713">
    <property type="entry name" value="NudJ"/>
</dbReference>
<feature type="domain" description="Nudix hydrolase" evidence="5">
    <location>
        <begin position="4"/>
        <end position="134"/>
    </location>
</feature>
<dbReference type="GO" id="GO:0017110">
    <property type="term" value="F:nucleoside diphosphate phosphatase activity"/>
    <property type="evidence" value="ECO:0007669"/>
    <property type="project" value="InterPro"/>
</dbReference>
<reference evidence="6 7" key="1">
    <citation type="submission" date="2019-03" db="EMBL/GenBank/DDBJ databases">
        <title>Genome sequence of Thiobacillaceae bacterium LSR1, a sulfur-oxidizing bacterium isolated from freshwater sediment.</title>
        <authorList>
            <person name="Li S."/>
        </authorList>
    </citation>
    <scope>NUCLEOTIDE SEQUENCE [LARGE SCALE GENOMIC DNA]</scope>
    <source>
        <strain evidence="6 7">LSR1</strain>
    </source>
</reference>
<evidence type="ECO:0000256" key="1">
    <source>
        <dbReference type="ARBA" id="ARBA00007608"/>
    </source>
</evidence>
<evidence type="ECO:0000256" key="3">
    <source>
        <dbReference type="ARBA" id="ARBA00015552"/>
    </source>
</evidence>
<comment type="similarity">
    <text evidence="1 4">Belongs to the Nudix hydrolase family. NudJ subfamily.</text>
</comment>
<keyword evidence="7" id="KW-1185">Reference proteome</keyword>